<dbReference type="NCBIfam" id="TIGR00254">
    <property type="entry name" value="GGDEF"/>
    <property type="match status" value="1"/>
</dbReference>
<dbReference type="SMART" id="SM00267">
    <property type="entry name" value="GGDEF"/>
    <property type="match status" value="1"/>
</dbReference>
<dbReference type="SUPFAM" id="SSF55073">
    <property type="entry name" value="Nucleotide cyclase"/>
    <property type="match status" value="1"/>
</dbReference>
<evidence type="ECO:0000256" key="3">
    <source>
        <dbReference type="ARBA" id="ARBA00029839"/>
    </source>
</evidence>
<dbReference type="PANTHER" id="PTHR45138:SF9">
    <property type="entry name" value="DIGUANYLATE CYCLASE DGCM-RELATED"/>
    <property type="match status" value="1"/>
</dbReference>
<evidence type="ECO:0000259" key="5">
    <source>
        <dbReference type="PROSITE" id="PS50887"/>
    </source>
</evidence>
<dbReference type="Pfam" id="PF00990">
    <property type="entry name" value="GGDEF"/>
    <property type="match status" value="1"/>
</dbReference>
<accession>A0ABV0MDA4</accession>
<feature type="domain" description="GGDEF" evidence="5">
    <location>
        <begin position="322"/>
        <end position="453"/>
    </location>
</feature>
<comment type="caution">
    <text evidence="6">The sequence shown here is derived from an EMBL/GenBank/DDBJ whole genome shotgun (WGS) entry which is preliminary data.</text>
</comment>
<dbReference type="InterPro" id="IPR029787">
    <property type="entry name" value="Nucleotide_cyclase"/>
</dbReference>
<dbReference type="Gene3D" id="1.10.490.10">
    <property type="entry name" value="Globins"/>
    <property type="match status" value="1"/>
</dbReference>
<comment type="catalytic activity">
    <reaction evidence="4">
        <text>2 GTP = 3',3'-c-di-GMP + 2 diphosphate</text>
        <dbReference type="Rhea" id="RHEA:24898"/>
        <dbReference type="ChEBI" id="CHEBI:33019"/>
        <dbReference type="ChEBI" id="CHEBI:37565"/>
        <dbReference type="ChEBI" id="CHEBI:58805"/>
        <dbReference type="EC" id="2.7.7.65"/>
    </reaction>
</comment>
<dbReference type="PANTHER" id="PTHR45138">
    <property type="entry name" value="REGULATORY COMPONENTS OF SENSORY TRANSDUCTION SYSTEM"/>
    <property type="match status" value="1"/>
</dbReference>
<dbReference type="Gene3D" id="3.30.70.270">
    <property type="match status" value="1"/>
</dbReference>
<reference evidence="6 7" key="1">
    <citation type="submission" date="2024-05" db="EMBL/GenBank/DDBJ databases">
        <title>Neorhizobium sp. Rsf11, a plant growth promoting and heavy metal resistant PAH-degrader.</title>
        <authorList>
            <person name="Golubev S.N."/>
            <person name="Muratova A.Y."/>
            <person name="Markelova M.I."/>
        </authorList>
    </citation>
    <scope>NUCLEOTIDE SEQUENCE [LARGE SCALE GENOMIC DNA]</scope>
    <source>
        <strain evidence="6 7">Rsf11</strain>
    </source>
</reference>
<organism evidence="6 7">
    <name type="scientific">Neorhizobium phenanthreniclasticum</name>
    <dbReference type="NCBI Taxonomy" id="3157917"/>
    <lineage>
        <taxon>Bacteria</taxon>
        <taxon>Pseudomonadati</taxon>
        <taxon>Pseudomonadota</taxon>
        <taxon>Alphaproteobacteria</taxon>
        <taxon>Hyphomicrobiales</taxon>
        <taxon>Rhizobiaceae</taxon>
        <taxon>Rhizobium/Agrobacterium group</taxon>
        <taxon>Neorhizobium</taxon>
    </lineage>
</organism>
<dbReference type="InterPro" id="IPR048442">
    <property type="entry name" value="DosC_2nd"/>
</dbReference>
<dbReference type="InterPro" id="IPR043128">
    <property type="entry name" value="Rev_trsase/Diguanyl_cyclase"/>
</dbReference>
<dbReference type="SUPFAM" id="SSF46458">
    <property type="entry name" value="Globin-like"/>
    <property type="match status" value="1"/>
</dbReference>
<evidence type="ECO:0000313" key="6">
    <source>
        <dbReference type="EMBL" id="MEQ1409797.1"/>
    </source>
</evidence>
<evidence type="ECO:0000256" key="2">
    <source>
        <dbReference type="ARBA" id="ARBA00015125"/>
    </source>
</evidence>
<gene>
    <name evidence="6" type="ORF">ABK249_33385</name>
</gene>
<name>A0ABV0MDA4_9HYPH</name>
<keyword evidence="7" id="KW-1185">Reference proteome</keyword>
<dbReference type="CDD" id="cd01949">
    <property type="entry name" value="GGDEF"/>
    <property type="match status" value="1"/>
</dbReference>
<dbReference type="Proteomes" id="UP001496627">
    <property type="component" value="Unassembled WGS sequence"/>
</dbReference>
<dbReference type="RefSeq" id="WP_348864900.1">
    <property type="nucleotide sequence ID" value="NZ_JBEAAL010000060.1"/>
</dbReference>
<dbReference type="EMBL" id="JBEAAL010000060">
    <property type="protein sequence ID" value="MEQ1409797.1"/>
    <property type="molecule type" value="Genomic_DNA"/>
</dbReference>
<dbReference type="EC" id="2.7.7.65" evidence="1"/>
<dbReference type="InterPro" id="IPR009050">
    <property type="entry name" value="Globin-like_sf"/>
</dbReference>
<protein>
    <recommendedName>
        <fullName evidence="2">Diguanylate cyclase DosC</fullName>
        <ecNumber evidence="1">2.7.7.65</ecNumber>
    </recommendedName>
    <alternativeName>
        <fullName evidence="3">Direct oxygen-sensing cyclase</fullName>
    </alternativeName>
</protein>
<dbReference type="PROSITE" id="PS50887">
    <property type="entry name" value="GGDEF"/>
    <property type="match status" value="1"/>
</dbReference>
<dbReference type="Pfam" id="PF11563">
    <property type="entry name" value="Protoglobin"/>
    <property type="match status" value="1"/>
</dbReference>
<dbReference type="InterPro" id="IPR044398">
    <property type="entry name" value="Globin-sensor_dom"/>
</dbReference>
<evidence type="ECO:0000256" key="4">
    <source>
        <dbReference type="ARBA" id="ARBA00034247"/>
    </source>
</evidence>
<sequence length="453" mass="50667">MSPPPLNFWQSCDRNLLSSARETLLEVLERDADRLVNRFYDAFLAHEKALPFLSHSVVHERLSHSLRKWLLTLMEIEPDGDLSDFNDRQRRTGEVHARIRLPMHLVLEGASLIKTDVSKALLAEYGNRQAAIAIVLFNEVMDYAMLQMSEAYVSGAAQRAKVEEAYRLFTLGQDVGVERESQRAALMEWSQSVIFGLFGAAGSKPRIELISSSEFGLWFRHRASIMFQGSLMLRNIEKAMREIDDRLLPKIENRDAADGTEIAAVVARLQSLVEEIKFLLADLFQSLSASAGARDALTNALNRKFLPSILGREVSLCLQHGTPLSVLMIDVDHFKQINDRWGHPAGDQVLRQVAEIIIEHTRAADIVFRYGGEEFLVALVETDHDKAFEVAERVRAGFMNTDLNVADGTSIRGTISIGVATHRGHPDFQHLIDAADKALYLAKNGGRNQVIAA</sequence>
<evidence type="ECO:0000256" key="1">
    <source>
        <dbReference type="ARBA" id="ARBA00012528"/>
    </source>
</evidence>
<dbReference type="InterPro" id="IPR012292">
    <property type="entry name" value="Globin/Proto"/>
</dbReference>
<dbReference type="InterPro" id="IPR000160">
    <property type="entry name" value="GGDEF_dom"/>
</dbReference>
<proteinExistence type="predicted"/>
<dbReference type="InterPro" id="IPR050469">
    <property type="entry name" value="Diguanylate_Cyclase"/>
</dbReference>
<dbReference type="Pfam" id="PF21118">
    <property type="entry name" value="DosC_2nd"/>
    <property type="match status" value="1"/>
</dbReference>
<evidence type="ECO:0000313" key="7">
    <source>
        <dbReference type="Proteomes" id="UP001496627"/>
    </source>
</evidence>